<proteinExistence type="predicted"/>
<dbReference type="Proteomes" id="UP001272242">
    <property type="component" value="Unassembled WGS sequence"/>
</dbReference>
<name>A0ABU5F277_9BACT</name>
<comment type="caution">
    <text evidence="2">The sequence shown here is derived from an EMBL/GenBank/DDBJ whole genome shotgun (WGS) entry which is preliminary data.</text>
</comment>
<dbReference type="RefSeq" id="WP_320687402.1">
    <property type="nucleotide sequence ID" value="NZ_JAXBLV010000186.1"/>
</dbReference>
<dbReference type="SUPFAM" id="SSF88713">
    <property type="entry name" value="Glycoside hydrolase/deacetylase"/>
    <property type="match status" value="1"/>
</dbReference>
<evidence type="ECO:0000313" key="3">
    <source>
        <dbReference type="Proteomes" id="UP001272242"/>
    </source>
</evidence>
<sequence length="977" mass="105851">MSEERQLHLLSSYRLATSYPLQQTPDEVAAWLNGYAALWHPAALAGATQAPQASSSYDHDYPRTGFVYCLPEGAQLFQPDNWSDRVAEAKAVVFRATASRAETVEQLLGALREAGQTGPLFDAPAEAVRLFAGLGYGYQMLDTLYEAMDHEKLLDGPGFWADVVAARDALERGEDYLIHLRAAAEKLQAGREPVYSGSLYWLDWVHLDPKNLNAQWPTSLLAGLPITLLASGETLERLAEQAPDRFAELKAKLPPDLPQAVDLCVGSYRDREDALMPAESQLWNLRAARKAARELFGVEPAVYGRKKSAYHPQLPGWLLHAGFKHAVLISSDGGLIPSIRSSAVNWPGPDGKAVEAFTREPLPAHDPHTFFNLVYHLHQATTYDSAPTVSLAHKGEPAFASYADLLALADLAPVFGEWTNLSRYFGGATSGDYIGVQSADEFFADYLDERVTNERRPDPVGGFPKHLRARRRIDSAFTLAALHRALTPHTAEDEASLKRLEAVEDAIELAGVNGVEDNPPPGPLPEGRGREGTSETSGDSSLPGAPAELPLPSGRGLGGGLSSLGELESHWAQKLADRIQIRSAAGQPGLMVFNPCAYTRRVALEVDGFRGAIPVTDPVKAAEFSGGVARLVVEVPPLGFAWVPRAGNAAPPKPRIKLADGLTVRNEFIECDLDATTGGIRSFRDLRTRATRFGQQLVFNPGSKMVARDIRVTNSGAALGEIVTVGDLVSERDEVLAGFTQRVRAWLGRPVLELRIELDVRHQPSGYPWHAFYGARFGWRDDRAVLFRGVNGANTQTGYTRPVSPDYLEVRLGAERSFLFTGGLPFVQRHGSRMADVILAPEGERTRAFDLLLATDREWPMQTAQGWVSPTPVVPTEKGPPAVGTTGWLGHVDIPSLLLLSLRPCPAGEGAGRAVAGTFVETAGFGGAADLRFARDPSAAALVDAAGNVLQPLTLNGDAIPLEYSAGETFRVRAEWV</sequence>
<feature type="region of interest" description="Disordered" evidence="1">
    <location>
        <begin position="510"/>
        <end position="557"/>
    </location>
</feature>
<reference evidence="3" key="1">
    <citation type="journal article" date="2023" name="Mar. Drugs">
        <title>Gemmata algarum, a Novel Planctomycete Isolated from an Algal Mat, Displays Antimicrobial Activity.</title>
        <authorList>
            <person name="Kumar G."/>
            <person name="Kallscheuer N."/>
            <person name="Kashif M."/>
            <person name="Ahamad S."/>
            <person name="Jagadeeshwari U."/>
            <person name="Pannikurungottu S."/>
            <person name="Haufschild T."/>
            <person name="Kabuu M."/>
            <person name="Sasikala C."/>
            <person name="Jogler C."/>
            <person name="Ramana C."/>
        </authorList>
    </citation>
    <scope>NUCLEOTIDE SEQUENCE [LARGE SCALE GENOMIC DNA]</scope>
    <source>
        <strain evidence="3">JC673</strain>
    </source>
</reference>
<accession>A0ABU5F277</accession>
<dbReference type="EMBL" id="JAXBLV010000186">
    <property type="protein sequence ID" value="MDY3560907.1"/>
    <property type="molecule type" value="Genomic_DNA"/>
</dbReference>
<protein>
    <recommendedName>
        <fullName evidence="4">Glycoside hydrolase family 38 N-terminal domain-containing protein</fullName>
    </recommendedName>
</protein>
<evidence type="ECO:0000313" key="2">
    <source>
        <dbReference type="EMBL" id="MDY3560907.1"/>
    </source>
</evidence>
<keyword evidence="3" id="KW-1185">Reference proteome</keyword>
<evidence type="ECO:0008006" key="4">
    <source>
        <dbReference type="Google" id="ProtNLM"/>
    </source>
</evidence>
<gene>
    <name evidence="2" type="ORF">R5W23_002156</name>
</gene>
<organism evidence="2 3">
    <name type="scientific">Gemmata algarum</name>
    <dbReference type="NCBI Taxonomy" id="2975278"/>
    <lineage>
        <taxon>Bacteria</taxon>
        <taxon>Pseudomonadati</taxon>
        <taxon>Planctomycetota</taxon>
        <taxon>Planctomycetia</taxon>
        <taxon>Gemmatales</taxon>
        <taxon>Gemmataceae</taxon>
        <taxon>Gemmata</taxon>
    </lineage>
</organism>
<evidence type="ECO:0000256" key="1">
    <source>
        <dbReference type="SAM" id="MobiDB-lite"/>
    </source>
</evidence>
<dbReference type="InterPro" id="IPR011330">
    <property type="entry name" value="Glyco_hydro/deAcase_b/a-brl"/>
</dbReference>